<comment type="subcellular location">
    <subcellularLocation>
        <location evidence="1">Cell outer membrane</location>
        <topology evidence="1">Multi-pass membrane protein</topology>
    </subcellularLocation>
</comment>
<dbReference type="InterPro" id="IPR039426">
    <property type="entry name" value="TonB-dep_rcpt-like"/>
</dbReference>
<evidence type="ECO:0000256" key="2">
    <source>
        <dbReference type="ARBA" id="ARBA00022448"/>
    </source>
</evidence>
<dbReference type="Gene3D" id="2.170.130.10">
    <property type="entry name" value="TonB-dependent receptor, plug domain"/>
    <property type="match status" value="1"/>
</dbReference>
<keyword evidence="5" id="KW-0732">Signal</keyword>
<reference evidence="9" key="1">
    <citation type="journal article" date="2019" name="Int. J. Syst. Evol. Microbiol.">
        <title>The Global Catalogue of Microorganisms (GCM) 10K type strain sequencing project: providing services to taxonomists for standard genome sequencing and annotation.</title>
        <authorList>
            <consortium name="The Broad Institute Genomics Platform"/>
            <consortium name="The Broad Institute Genome Sequencing Center for Infectious Disease"/>
            <person name="Wu L."/>
            <person name="Ma J."/>
        </authorList>
    </citation>
    <scope>NUCLEOTIDE SEQUENCE [LARGE SCALE GENOMIC DNA]</scope>
    <source>
        <strain evidence="9">KCTC 22814</strain>
    </source>
</reference>
<dbReference type="Gene3D" id="2.40.170.20">
    <property type="entry name" value="TonB-dependent receptor, beta-barrel domain"/>
    <property type="match status" value="1"/>
</dbReference>
<dbReference type="SUPFAM" id="SSF56935">
    <property type="entry name" value="Porins"/>
    <property type="match status" value="1"/>
</dbReference>
<dbReference type="EMBL" id="JBHUPB010000008">
    <property type="protein sequence ID" value="MFD2968142.1"/>
    <property type="molecule type" value="Genomic_DNA"/>
</dbReference>
<dbReference type="Proteomes" id="UP001597525">
    <property type="component" value="Unassembled WGS sequence"/>
</dbReference>
<dbReference type="InterPro" id="IPR008969">
    <property type="entry name" value="CarboxyPept-like_regulatory"/>
</dbReference>
<comment type="caution">
    <text evidence="8">The sequence shown here is derived from an EMBL/GenBank/DDBJ whole genome shotgun (WGS) entry which is preliminary data.</text>
</comment>
<evidence type="ECO:0000313" key="9">
    <source>
        <dbReference type="Proteomes" id="UP001597525"/>
    </source>
</evidence>
<keyword evidence="9" id="KW-1185">Reference proteome</keyword>
<keyword evidence="6" id="KW-0472">Membrane</keyword>
<dbReference type="SUPFAM" id="SSF55008">
    <property type="entry name" value="HMA, heavy metal-associated domain"/>
    <property type="match status" value="1"/>
</dbReference>
<dbReference type="InterPro" id="IPR006121">
    <property type="entry name" value="HMA_dom"/>
</dbReference>
<dbReference type="SUPFAM" id="SSF49464">
    <property type="entry name" value="Carboxypeptidase regulatory domain-like"/>
    <property type="match status" value="1"/>
</dbReference>
<proteinExistence type="predicted"/>
<keyword evidence="3" id="KW-1134">Transmembrane beta strand</keyword>
<protein>
    <submittedName>
        <fullName evidence="8">Carboxypeptidase-like regulatory domain-containing protein</fullName>
    </submittedName>
</protein>
<dbReference type="Gene3D" id="3.30.70.100">
    <property type="match status" value="1"/>
</dbReference>
<sequence length="856" mass="95840">MNFILRGIFILFFIHSSIFSFAQRDSSITFEVAGNCGLCKQRIEKAAKIKGVSEALWDIPSNKATVTFDPAKTSATFIKQAIADVGHDTDEIRAKDEVYAKLHECCLYERLDGNSRDNDTSAADGHDHDHIVRGVVVQESNKGELSPIAGVNVNWLENPKIIVQTNENGVFDLQHEQGYNQLVVSFVGMKSDTITVKNLHEVLVIHAKDNVLGEVVVSRKQRSNYISKLSPNRIEMITAKELFKAACCDLSESFETNASADVVSSDAVTGAKQIQLLGLSGVYTQLTVENLPGPRGFASPLGLNSMAGPWIESIQISKGMGSVANGFESMAGQINVELKKPHNSDRLYFNAYANNMGRTDVNLNLAQKINDKWSVGLLLHDNFMYNKSMNFSNNGFRDMPVGNVFSGVNRWHYENGKGLIAQFGLKYLRDDRIGGEIDFDEDRDKLTTNKYGLGFDINRVEGFAKIGYVFPNHKLRSIGLQLSGSHYSQDSYFGQTTYNSEQNSGYANLLYQDVIGSVQHKYRGGLSLSYDKYNEDILTNNFRRTEAVSGAFLEYTFAPSEKFDAVFGLRQDYNNIYGWFTTPRAVLRYAPAANTSIRLSSGRGQRTANIFAENIGLFASSRTIDYAQLNSPGTAYGLKPEVSWNTGLTLDQDFQLLGREAGLSLELFHNNFSNQVVVDWEDPRAVSFYNLEGKSFSNSLQADFRFMPLPHFETKFAYRLLDVQTDYHSGRLQKPLTAKHRGFMNLAYSLHSGWSFDYTINAVGKKRLPSTVENPAAYQLQAFSESYITMNAQVSKSFGKDNNMTIYLGGENLTNFFQKNPILAFDDPFGQHFDTNLLWGPLTGRLFYAGLRYNIK</sequence>
<evidence type="ECO:0000256" key="3">
    <source>
        <dbReference type="ARBA" id="ARBA00022452"/>
    </source>
</evidence>
<dbReference type="Pfam" id="PF13715">
    <property type="entry name" value="CarbopepD_reg_2"/>
    <property type="match status" value="1"/>
</dbReference>
<evidence type="ECO:0000256" key="7">
    <source>
        <dbReference type="ARBA" id="ARBA00023237"/>
    </source>
</evidence>
<evidence type="ECO:0000256" key="4">
    <source>
        <dbReference type="ARBA" id="ARBA00022692"/>
    </source>
</evidence>
<keyword evidence="4" id="KW-0812">Transmembrane</keyword>
<evidence type="ECO:0000256" key="5">
    <source>
        <dbReference type="ARBA" id="ARBA00022729"/>
    </source>
</evidence>
<dbReference type="PANTHER" id="PTHR30069:SF29">
    <property type="entry name" value="HEMOGLOBIN AND HEMOGLOBIN-HAPTOGLOBIN-BINDING PROTEIN 1-RELATED"/>
    <property type="match status" value="1"/>
</dbReference>
<organism evidence="8 9">
    <name type="scientific">Sphingobacterium bambusae</name>
    <dbReference type="NCBI Taxonomy" id="662858"/>
    <lineage>
        <taxon>Bacteria</taxon>
        <taxon>Pseudomonadati</taxon>
        <taxon>Bacteroidota</taxon>
        <taxon>Sphingobacteriia</taxon>
        <taxon>Sphingobacteriales</taxon>
        <taxon>Sphingobacteriaceae</taxon>
        <taxon>Sphingobacterium</taxon>
    </lineage>
</organism>
<dbReference type="InterPro" id="IPR036163">
    <property type="entry name" value="HMA_dom_sf"/>
</dbReference>
<keyword evidence="2" id="KW-0813">Transport</keyword>
<dbReference type="PANTHER" id="PTHR30069">
    <property type="entry name" value="TONB-DEPENDENT OUTER MEMBRANE RECEPTOR"/>
    <property type="match status" value="1"/>
</dbReference>
<accession>A0ABW6BFT9</accession>
<gene>
    <name evidence="8" type="ORF">ACFS7Y_12130</name>
</gene>
<dbReference type="InterPro" id="IPR036942">
    <property type="entry name" value="Beta-barrel_TonB_sf"/>
</dbReference>
<evidence type="ECO:0000313" key="8">
    <source>
        <dbReference type="EMBL" id="MFD2968142.1"/>
    </source>
</evidence>
<name>A0ABW6BFT9_9SPHI</name>
<keyword evidence="7" id="KW-0998">Cell outer membrane</keyword>
<evidence type="ECO:0000256" key="1">
    <source>
        <dbReference type="ARBA" id="ARBA00004571"/>
    </source>
</evidence>
<dbReference type="CDD" id="cd00371">
    <property type="entry name" value="HMA"/>
    <property type="match status" value="1"/>
</dbReference>
<dbReference type="RefSeq" id="WP_320185865.1">
    <property type="nucleotide sequence ID" value="NZ_CP138332.1"/>
</dbReference>
<evidence type="ECO:0000256" key="6">
    <source>
        <dbReference type="ARBA" id="ARBA00023136"/>
    </source>
</evidence>
<dbReference type="InterPro" id="IPR037066">
    <property type="entry name" value="Plug_dom_sf"/>
</dbReference>